<dbReference type="SUPFAM" id="SSF52540">
    <property type="entry name" value="P-loop containing nucleoside triphosphate hydrolases"/>
    <property type="match status" value="1"/>
</dbReference>
<accession>A0ABT0NT56</accession>
<dbReference type="CDD" id="cd03263">
    <property type="entry name" value="ABC_subfamily_A"/>
    <property type="match status" value="1"/>
</dbReference>
<evidence type="ECO:0000256" key="5">
    <source>
        <dbReference type="ARBA" id="ARBA00022840"/>
    </source>
</evidence>
<dbReference type="InterPro" id="IPR003593">
    <property type="entry name" value="AAA+_ATPase"/>
</dbReference>
<comment type="similarity">
    <text evidence="2">Belongs to the ABC transporter superfamily.</text>
</comment>
<gene>
    <name evidence="8" type="ORF">M4438_14035</name>
</gene>
<evidence type="ECO:0000256" key="1">
    <source>
        <dbReference type="ARBA" id="ARBA00004202"/>
    </source>
</evidence>
<dbReference type="PANTHER" id="PTHR42711:SF5">
    <property type="entry name" value="ABC TRANSPORTER ATP-BINDING PROTEIN NATA"/>
    <property type="match status" value="1"/>
</dbReference>
<dbReference type="Gene3D" id="3.40.50.300">
    <property type="entry name" value="P-loop containing nucleotide triphosphate hydrolases"/>
    <property type="match status" value="1"/>
</dbReference>
<evidence type="ECO:0000313" key="9">
    <source>
        <dbReference type="Proteomes" id="UP001202052"/>
    </source>
</evidence>
<comment type="subcellular location">
    <subcellularLocation>
        <location evidence="1">Cell membrane</location>
        <topology evidence="1">Peripheral membrane protein</topology>
    </subcellularLocation>
</comment>
<sequence>MLEVIDLVKRYGEVTAVDGVSFHVAAGEIVGLLGVNGAGKSTTLETIVGLVTPDSGTVTVDGHDVRAHPERARAHIGFAAQDTALYPRLTVRENLRFFGRLTGASRHDADARADELIGLLGLTEQAGRLAGVLSGGEARRAHVAVALMARPRLLLLDEATVGLDVRTRTHMLELVVRAARESGAAVLFSSHYLAEVESICDRVVIIHRGRVLADGTVAETIGRHAKSAVEFTFGDGTRQRHEVSDPAAELPALLARLDTGAGAPELKSVNVLPASLETAFWALTGEEPAGLVEEVA</sequence>
<keyword evidence="6" id="KW-0046">Antibiotic resistance</keyword>
<reference evidence="8 9" key="1">
    <citation type="submission" date="2022-05" db="EMBL/GenBank/DDBJ databases">
        <title>Genome Resource of Streptomyces lavenduligriseus GA1-1, a Strain with Broad-Spectrum Antifungal Activity against Phytopathogenic Fungi.</title>
        <authorList>
            <person name="Qi D."/>
        </authorList>
    </citation>
    <scope>NUCLEOTIDE SEQUENCE [LARGE SCALE GENOMIC DNA]</scope>
    <source>
        <strain evidence="8 9">GA1-1</strain>
    </source>
</reference>
<protein>
    <submittedName>
        <fullName evidence="8">ABC transporter ATP-binding protein</fullName>
    </submittedName>
</protein>
<dbReference type="EMBL" id="JAMCCK010000019">
    <property type="protein sequence ID" value="MCL3994629.1"/>
    <property type="molecule type" value="Genomic_DNA"/>
</dbReference>
<dbReference type="Proteomes" id="UP001202052">
    <property type="component" value="Unassembled WGS sequence"/>
</dbReference>
<evidence type="ECO:0000256" key="4">
    <source>
        <dbReference type="ARBA" id="ARBA00022741"/>
    </source>
</evidence>
<dbReference type="RefSeq" id="WP_249459724.1">
    <property type="nucleotide sequence ID" value="NZ_JAMCCK010000019.1"/>
</dbReference>
<evidence type="ECO:0000256" key="3">
    <source>
        <dbReference type="ARBA" id="ARBA00022448"/>
    </source>
</evidence>
<dbReference type="PANTHER" id="PTHR42711">
    <property type="entry name" value="ABC TRANSPORTER ATP-BINDING PROTEIN"/>
    <property type="match status" value="1"/>
</dbReference>
<keyword evidence="4" id="KW-0547">Nucleotide-binding</keyword>
<dbReference type="PROSITE" id="PS50893">
    <property type="entry name" value="ABC_TRANSPORTER_2"/>
    <property type="match status" value="1"/>
</dbReference>
<evidence type="ECO:0000259" key="7">
    <source>
        <dbReference type="PROSITE" id="PS50893"/>
    </source>
</evidence>
<comment type="caution">
    <text evidence="8">The sequence shown here is derived from an EMBL/GenBank/DDBJ whole genome shotgun (WGS) entry which is preliminary data.</text>
</comment>
<dbReference type="InterPro" id="IPR050763">
    <property type="entry name" value="ABC_transporter_ATP-binding"/>
</dbReference>
<evidence type="ECO:0000256" key="6">
    <source>
        <dbReference type="ARBA" id="ARBA00023251"/>
    </source>
</evidence>
<evidence type="ECO:0000313" key="8">
    <source>
        <dbReference type="EMBL" id="MCL3994629.1"/>
    </source>
</evidence>
<keyword evidence="9" id="KW-1185">Reference proteome</keyword>
<feature type="domain" description="ABC transporter" evidence="7">
    <location>
        <begin position="2"/>
        <end position="233"/>
    </location>
</feature>
<dbReference type="SMART" id="SM00382">
    <property type="entry name" value="AAA"/>
    <property type="match status" value="1"/>
</dbReference>
<organism evidence="8 9">
    <name type="scientific">Streptomyces lavenduligriseus</name>
    <dbReference type="NCBI Taxonomy" id="67315"/>
    <lineage>
        <taxon>Bacteria</taxon>
        <taxon>Bacillati</taxon>
        <taxon>Actinomycetota</taxon>
        <taxon>Actinomycetes</taxon>
        <taxon>Kitasatosporales</taxon>
        <taxon>Streptomycetaceae</taxon>
        <taxon>Streptomyces</taxon>
    </lineage>
</organism>
<name>A0ABT0NT56_9ACTN</name>
<keyword evidence="5 8" id="KW-0067">ATP-binding</keyword>
<proteinExistence type="inferred from homology"/>
<dbReference type="GO" id="GO:0005524">
    <property type="term" value="F:ATP binding"/>
    <property type="evidence" value="ECO:0007669"/>
    <property type="project" value="UniProtKB-KW"/>
</dbReference>
<dbReference type="InterPro" id="IPR027417">
    <property type="entry name" value="P-loop_NTPase"/>
</dbReference>
<dbReference type="Pfam" id="PF00005">
    <property type="entry name" value="ABC_tran"/>
    <property type="match status" value="1"/>
</dbReference>
<keyword evidence="3" id="KW-0813">Transport</keyword>
<dbReference type="InterPro" id="IPR003439">
    <property type="entry name" value="ABC_transporter-like_ATP-bd"/>
</dbReference>
<evidence type="ECO:0000256" key="2">
    <source>
        <dbReference type="ARBA" id="ARBA00005417"/>
    </source>
</evidence>